<accession>A0AAU9IJE5</accession>
<feature type="coiled-coil region" evidence="1">
    <location>
        <begin position="177"/>
        <end position="211"/>
    </location>
</feature>
<dbReference type="EMBL" id="CAJZBQ010000011">
    <property type="protein sequence ID" value="CAG9313906.1"/>
    <property type="molecule type" value="Genomic_DNA"/>
</dbReference>
<name>A0AAU9IJE5_9CILI</name>
<organism evidence="2 3">
    <name type="scientific">Blepharisma stoltei</name>
    <dbReference type="NCBI Taxonomy" id="1481888"/>
    <lineage>
        <taxon>Eukaryota</taxon>
        <taxon>Sar</taxon>
        <taxon>Alveolata</taxon>
        <taxon>Ciliophora</taxon>
        <taxon>Postciliodesmatophora</taxon>
        <taxon>Heterotrichea</taxon>
        <taxon>Heterotrichida</taxon>
        <taxon>Blepharismidae</taxon>
        <taxon>Blepharisma</taxon>
    </lineage>
</organism>
<comment type="caution">
    <text evidence="2">The sequence shown here is derived from an EMBL/GenBank/DDBJ whole genome shotgun (WGS) entry which is preliminary data.</text>
</comment>
<keyword evidence="3" id="KW-1185">Reference proteome</keyword>
<protein>
    <submittedName>
        <fullName evidence="2">Uncharacterized protein</fullName>
    </submittedName>
</protein>
<evidence type="ECO:0000313" key="3">
    <source>
        <dbReference type="Proteomes" id="UP001162131"/>
    </source>
</evidence>
<dbReference type="Proteomes" id="UP001162131">
    <property type="component" value="Unassembled WGS sequence"/>
</dbReference>
<gene>
    <name evidence="2" type="ORF">BSTOLATCC_MIC9707</name>
</gene>
<evidence type="ECO:0000313" key="2">
    <source>
        <dbReference type="EMBL" id="CAG9313906.1"/>
    </source>
</evidence>
<evidence type="ECO:0000256" key="1">
    <source>
        <dbReference type="SAM" id="Coils"/>
    </source>
</evidence>
<proteinExistence type="predicted"/>
<sequence>MNDKKILMLQSLSTSKLSQTFSELNSSPYSKGLNHKRNQSSITKLPQELKRTITLTKLAQKESISPVAKCNLSPIKISNGKSPMNSQKPRNKALLWDNLINPTILEKIRANYEEKLKNCEIRTKTFLVNLYCETLDEIVVSMPALSILKDIKFGLKNILDEDSPGIANGDSKIEFKLKAQAGTIQQLKKNKLELEKKLIILSNENVELLAKIDTISNELKYLKDFQNDQPKSQHILNSLMEETKRKGEMIKILNIENHELRLKEARFLKTLNTMKSQGINISAYLSLPRNDFNKNNENSDSKDKFPLRFLTMSSENKVSSENISEDESDNSIEEKCFMKQKSLVPDLDIKRVRSDSFLELYESYEVSEQPWIRR</sequence>
<keyword evidence="1" id="KW-0175">Coiled coil</keyword>
<dbReference type="AlphaFoldDB" id="A0AAU9IJE5"/>
<reference evidence="2" key="1">
    <citation type="submission" date="2021-09" db="EMBL/GenBank/DDBJ databases">
        <authorList>
            <consortium name="AG Swart"/>
            <person name="Singh M."/>
            <person name="Singh A."/>
            <person name="Seah K."/>
            <person name="Emmerich C."/>
        </authorList>
    </citation>
    <scope>NUCLEOTIDE SEQUENCE</scope>
    <source>
        <strain evidence="2">ATCC30299</strain>
    </source>
</reference>